<name>A0A0G3BPQ3_9BURK</name>
<protein>
    <submittedName>
        <fullName evidence="1">Type VI secretion system protein VasD</fullName>
    </submittedName>
</protein>
<proteinExistence type="predicted"/>
<sequence>MQSRTGQLERLITRGFLVTGLLVLAGCETAGKAVEAVGNAKDKALQVTGLVKKAPELPDSALPARRVTLRIQASDSLNVDPSGQSLSLVMRIYKLKSADAFLSTPYDAFGNPAREKEHLGDDVVEVRDLQLVPGQRYETQDKVDREASYIGVVALLRAPAPQRWKYAFAAEPAQKTGITMGAHACSLSVSMGAPVNTASSVASMSPGQCP</sequence>
<dbReference type="STRING" id="413882.AAW51_1859"/>
<gene>
    <name evidence="1" type="primary">vasD</name>
    <name evidence="1" type="ORF">AAW51_1859</name>
</gene>
<dbReference type="PANTHER" id="PTHR37625">
    <property type="entry name" value="OUTER MEMBRANE LIPOPROTEIN-RELATED"/>
    <property type="match status" value="1"/>
</dbReference>
<evidence type="ECO:0000313" key="2">
    <source>
        <dbReference type="Proteomes" id="UP000035352"/>
    </source>
</evidence>
<evidence type="ECO:0000313" key="1">
    <source>
        <dbReference type="EMBL" id="AKJ28550.1"/>
    </source>
</evidence>
<reference evidence="1 2" key="1">
    <citation type="submission" date="2015-05" db="EMBL/GenBank/DDBJ databases">
        <authorList>
            <person name="Tang B."/>
            <person name="Yu Y."/>
        </authorList>
    </citation>
    <scope>NUCLEOTIDE SEQUENCE [LARGE SCALE GENOMIC DNA]</scope>
    <source>
        <strain evidence="1 2">DSM 7029</strain>
    </source>
</reference>
<dbReference type="PROSITE" id="PS51257">
    <property type="entry name" value="PROKAR_LIPOPROTEIN"/>
    <property type="match status" value="1"/>
</dbReference>
<dbReference type="Gene3D" id="2.60.40.4150">
    <property type="entry name" value="Type VI secretion system, lipoprotein SciN"/>
    <property type="match status" value="1"/>
</dbReference>
<dbReference type="RefSeq" id="WP_053013444.1">
    <property type="nucleotide sequence ID" value="NZ_CP011371.1"/>
</dbReference>
<keyword evidence="2" id="KW-1185">Reference proteome</keyword>
<dbReference type="KEGG" id="pbh:AAW51_1859"/>
<dbReference type="AlphaFoldDB" id="A0A0G3BPQ3"/>
<dbReference type="Pfam" id="PF12790">
    <property type="entry name" value="T6SS-SciN"/>
    <property type="match status" value="1"/>
</dbReference>
<dbReference type="PANTHER" id="PTHR37625:SF4">
    <property type="entry name" value="OUTER MEMBRANE LIPOPROTEIN"/>
    <property type="match status" value="1"/>
</dbReference>
<dbReference type="NCBIfam" id="TIGR03352">
    <property type="entry name" value="VI_chp_3"/>
    <property type="match status" value="1"/>
</dbReference>
<dbReference type="Proteomes" id="UP000035352">
    <property type="component" value="Chromosome"/>
</dbReference>
<dbReference type="EMBL" id="CP011371">
    <property type="protein sequence ID" value="AKJ28550.1"/>
    <property type="molecule type" value="Genomic_DNA"/>
</dbReference>
<dbReference type="InterPro" id="IPR038706">
    <property type="entry name" value="Type_VI_SciN-like_sf"/>
</dbReference>
<dbReference type="InterPro" id="IPR017734">
    <property type="entry name" value="T6SS_SciN"/>
</dbReference>
<accession>A0A0G3BPQ3</accession>
<dbReference type="OrthoDB" id="8752321at2"/>
<organism evidence="1 2">
    <name type="scientific">Caldimonas brevitalea</name>
    <dbReference type="NCBI Taxonomy" id="413882"/>
    <lineage>
        <taxon>Bacteria</taxon>
        <taxon>Pseudomonadati</taxon>
        <taxon>Pseudomonadota</taxon>
        <taxon>Betaproteobacteria</taxon>
        <taxon>Burkholderiales</taxon>
        <taxon>Sphaerotilaceae</taxon>
        <taxon>Caldimonas</taxon>
    </lineage>
</organism>